<dbReference type="Proteomes" id="UP001228690">
    <property type="component" value="Chromosome"/>
</dbReference>
<sequence>MKRTELERRDREVKRSRKKEEVLERKASKETGCMSRTVGECIDQLEELFFHDETKIYNINHSVEILELIEELKETFSQDKLDSIIRKAIKKTGVKEKAEAQKEIENLLS</sequence>
<evidence type="ECO:0000313" key="2">
    <source>
        <dbReference type="Proteomes" id="UP001228690"/>
    </source>
</evidence>
<dbReference type="EMBL" id="CP123443">
    <property type="protein sequence ID" value="WGK68140.1"/>
    <property type="molecule type" value="Genomic_DNA"/>
</dbReference>
<proteinExistence type="predicted"/>
<keyword evidence="2" id="KW-1185">Reference proteome</keyword>
<evidence type="ECO:0000313" key="1">
    <source>
        <dbReference type="EMBL" id="WGK68140.1"/>
    </source>
</evidence>
<protein>
    <submittedName>
        <fullName evidence="1">Uncharacterized protein</fullName>
    </submittedName>
</protein>
<dbReference type="NCBIfam" id="NF047642">
    <property type="entry name" value="LB_289_fam"/>
    <property type="match status" value="1"/>
</dbReference>
<accession>A0ABY8MF08</accession>
<name>A0ABY8MF08_9SPIO</name>
<reference evidence="1 2" key="1">
    <citation type="submission" date="2023-04" db="EMBL/GenBank/DDBJ databases">
        <title>Spirochaete genome identified in red abalone sample constitutes a novel genus.</title>
        <authorList>
            <person name="Sharma S.P."/>
            <person name="Purcell C.M."/>
            <person name="Hyde J.R."/>
            <person name="Severin A.J."/>
        </authorList>
    </citation>
    <scope>NUCLEOTIDE SEQUENCE [LARGE SCALE GENOMIC DNA]</scope>
    <source>
        <strain evidence="1 2">SP-2023</strain>
    </source>
</reference>
<organism evidence="1 2">
    <name type="scientific">Candidatus Haliotispira prima</name>
    <dbReference type="NCBI Taxonomy" id="3034016"/>
    <lineage>
        <taxon>Bacteria</taxon>
        <taxon>Pseudomonadati</taxon>
        <taxon>Spirochaetota</taxon>
        <taxon>Spirochaetia</taxon>
        <taxon>Spirochaetales</taxon>
        <taxon>Spirochaetaceae</taxon>
        <taxon>Candidatus Haliotispira</taxon>
    </lineage>
</organism>
<dbReference type="RefSeq" id="WP_326926306.1">
    <property type="nucleotide sequence ID" value="NZ_CP123443.1"/>
</dbReference>
<gene>
    <name evidence="1" type="ORF">P0082_06545</name>
</gene>